<dbReference type="Gene3D" id="3.40.50.300">
    <property type="entry name" value="P-loop containing nucleotide triphosphate hydrolases"/>
    <property type="match status" value="1"/>
</dbReference>
<accession>A0A8E0VP04</accession>
<feature type="region of interest" description="Disordered" evidence="7">
    <location>
        <begin position="330"/>
        <end position="394"/>
    </location>
</feature>
<dbReference type="PANTHER" id="PTHR24031">
    <property type="entry name" value="RNA HELICASE"/>
    <property type="match status" value="1"/>
</dbReference>
<dbReference type="GO" id="GO:0003724">
    <property type="term" value="F:RNA helicase activity"/>
    <property type="evidence" value="ECO:0007669"/>
    <property type="project" value="UniProtKB-EC"/>
</dbReference>
<dbReference type="InterPro" id="IPR001650">
    <property type="entry name" value="Helicase_C-like"/>
</dbReference>
<dbReference type="InterPro" id="IPR025313">
    <property type="entry name" value="SPB4-like_CTE"/>
</dbReference>
<evidence type="ECO:0000256" key="6">
    <source>
        <dbReference type="RuleBase" id="RU365068"/>
    </source>
</evidence>
<evidence type="ECO:0000256" key="7">
    <source>
        <dbReference type="SAM" id="MobiDB-lite"/>
    </source>
</evidence>
<evidence type="ECO:0000256" key="5">
    <source>
        <dbReference type="ARBA" id="ARBA00022884"/>
    </source>
</evidence>
<evidence type="ECO:0000256" key="1">
    <source>
        <dbReference type="ARBA" id="ARBA00022741"/>
    </source>
</evidence>
<keyword evidence="1 6" id="KW-0547">Nucleotide-binding</keyword>
<comment type="similarity">
    <text evidence="6">Belongs to the DEAD box helicase family.</text>
</comment>
<name>A0A8E0VP04_9TREM</name>
<feature type="non-terminal residue" evidence="9">
    <location>
        <position position="1"/>
    </location>
</feature>
<dbReference type="OrthoDB" id="422663at2759"/>
<dbReference type="CDD" id="cd18787">
    <property type="entry name" value="SF2_C_DEAD"/>
    <property type="match status" value="1"/>
</dbReference>
<reference evidence="9" key="1">
    <citation type="submission" date="2019-05" db="EMBL/GenBank/DDBJ databases">
        <title>Annotation for the trematode Fasciolopsis buski.</title>
        <authorList>
            <person name="Choi Y.-J."/>
        </authorList>
    </citation>
    <scope>NUCLEOTIDE SEQUENCE</scope>
    <source>
        <strain evidence="9">HT</strain>
        <tissue evidence="9">Whole worm</tissue>
    </source>
</reference>
<comment type="function">
    <text evidence="6">RNA helicase.</text>
</comment>
<organism evidence="9 10">
    <name type="scientific">Fasciolopsis buskii</name>
    <dbReference type="NCBI Taxonomy" id="27845"/>
    <lineage>
        <taxon>Eukaryota</taxon>
        <taxon>Metazoa</taxon>
        <taxon>Spiralia</taxon>
        <taxon>Lophotrochozoa</taxon>
        <taxon>Platyhelminthes</taxon>
        <taxon>Trematoda</taxon>
        <taxon>Digenea</taxon>
        <taxon>Plagiorchiida</taxon>
        <taxon>Echinostomata</taxon>
        <taxon>Echinostomatoidea</taxon>
        <taxon>Fasciolidae</taxon>
        <taxon>Fasciolopsis</taxon>
    </lineage>
</organism>
<dbReference type="SMART" id="SM01178">
    <property type="entry name" value="DUF4217"/>
    <property type="match status" value="1"/>
</dbReference>
<evidence type="ECO:0000256" key="4">
    <source>
        <dbReference type="ARBA" id="ARBA00022840"/>
    </source>
</evidence>
<evidence type="ECO:0000313" key="10">
    <source>
        <dbReference type="Proteomes" id="UP000728185"/>
    </source>
</evidence>
<keyword evidence="5 6" id="KW-0694">RNA-binding</keyword>
<keyword evidence="2 6" id="KW-0378">Hydrolase</keyword>
<sequence length="402" mass="44651">FISGVEKLAGLTLTDPVRCLAREVSSSSDGTNDGVETKFSESNPDADQFAMPAGLRHFVLVVPWKLRLVSLAAFLLLKCQYHKNGGKLIVFMATQDCVDFHYRLFNAVLCPDDEEYIIPAHASRLSLFRLHGSMEHSERESVFHTYSLSKSGILLTTDVASRGLDLASVAWVVMYHVTGGPVDYIHRVGRTARAGGRGKAVLFLSPDELGYMDLLRARAGVNFEQLNLPDLMLTSLYHIRNTKRRGDNKFPSCATVEESTSRFSHLFLDAVTEDPVLNPLAETAYTSFLRAYASFSGELRQFFTFKRLHLGHVARAFGLTATPKDIASRVTGRFRGLQKSAKPGKSGSRKRSADEDTEVSGQLAPKRRPEVMGFSQPSRQNKTKSTKPMDIAHRNMLAEYGL</sequence>
<dbReference type="EMBL" id="LUCM01001605">
    <property type="protein sequence ID" value="KAA0198624.1"/>
    <property type="molecule type" value="Genomic_DNA"/>
</dbReference>
<dbReference type="GO" id="GO:0003723">
    <property type="term" value="F:RNA binding"/>
    <property type="evidence" value="ECO:0007669"/>
    <property type="project" value="UniProtKB-UniRule"/>
</dbReference>
<dbReference type="InterPro" id="IPR027417">
    <property type="entry name" value="P-loop_NTPase"/>
</dbReference>
<evidence type="ECO:0000313" key="9">
    <source>
        <dbReference type="EMBL" id="KAA0198624.1"/>
    </source>
</evidence>
<comment type="domain">
    <text evidence="6">The Q motif is unique to and characteristic of the DEAD box family of RNA helicases and controls ATP binding and hydrolysis.</text>
</comment>
<keyword evidence="10" id="KW-1185">Reference proteome</keyword>
<feature type="domain" description="Helicase C-terminal" evidence="8">
    <location>
        <begin position="76"/>
        <end position="234"/>
    </location>
</feature>
<comment type="caution">
    <text evidence="9">The sequence shown here is derived from an EMBL/GenBank/DDBJ whole genome shotgun (WGS) entry which is preliminary data.</text>
</comment>
<dbReference type="SUPFAM" id="SSF52540">
    <property type="entry name" value="P-loop containing nucleoside triphosphate hydrolases"/>
    <property type="match status" value="1"/>
</dbReference>
<dbReference type="EC" id="3.6.4.13" evidence="6"/>
<protein>
    <recommendedName>
        <fullName evidence="6">ATP-dependent RNA helicase</fullName>
        <ecNumber evidence="6">3.6.4.13</ecNumber>
    </recommendedName>
</protein>
<dbReference type="Pfam" id="PF13959">
    <property type="entry name" value="CTE_SPB4"/>
    <property type="match status" value="1"/>
</dbReference>
<dbReference type="PROSITE" id="PS51194">
    <property type="entry name" value="HELICASE_CTER"/>
    <property type="match status" value="1"/>
</dbReference>
<gene>
    <name evidence="9" type="ORF">FBUS_05528</name>
</gene>
<keyword evidence="3 6" id="KW-0347">Helicase</keyword>
<evidence type="ECO:0000256" key="3">
    <source>
        <dbReference type="ARBA" id="ARBA00022806"/>
    </source>
</evidence>
<proteinExistence type="inferred from homology"/>
<comment type="catalytic activity">
    <reaction evidence="6">
        <text>ATP + H2O = ADP + phosphate + H(+)</text>
        <dbReference type="Rhea" id="RHEA:13065"/>
        <dbReference type="ChEBI" id="CHEBI:15377"/>
        <dbReference type="ChEBI" id="CHEBI:15378"/>
        <dbReference type="ChEBI" id="CHEBI:30616"/>
        <dbReference type="ChEBI" id="CHEBI:43474"/>
        <dbReference type="ChEBI" id="CHEBI:456216"/>
        <dbReference type="EC" id="3.6.4.13"/>
    </reaction>
</comment>
<dbReference type="Proteomes" id="UP000728185">
    <property type="component" value="Unassembled WGS sequence"/>
</dbReference>
<evidence type="ECO:0000259" key="8">
    <source>
        <dbReference type="PROSITE" id="PS51194"/>
    </source>
</evidence>
<evidence type="ECO:0000256" key="2">
    <source>
        <dbReference type="ARBA" id="ARBA00022801"/>
    </source>
</evidence>
<dbReference type="Pfam" id="PF00271">
    <property type="entry name" value="Helicase_C"/>
    <property type="match status" value="1"/>
</dbReference>
<dbReference type="SMART" id="SM00490">
    <property type="entry name" value="HELICc"/>
    <property type="match status" value="1"/>
</dbReference>
<dbReference type="GO" id="GO:0016787">
    <property type="term" value="F:hydrolase activity"/>
    <property type="evidence" value="ECO:0007669"/>
    <property type="project" value="UniProtKB-KW"/>
</dbReference>
<dbReference type="AlphaFoldDB" id="A0A8E0VP04"/>
<dbReference type="GO" id="GO:0005524">
    <property type="term" value="F:ATP binding"/>
    <property type="evidence" value="ECO:0007669"/>
    <property type="project" value="UniProtKB-UniRule"/>
</dbReference>
<keyword evidence="4 6" id="KW-0067">ATP-binding</keyword>